<keyword evidence="7 8" id="KW-0472">Membrane</keyword>
<dbReference type="AlphaFoldDB" id="A0A0C1QN14"/>
<feature type="transmembrane region" description="Helical" evidence="8">
    <location>
        <begin position="134"/>
        <end position="154"/>
    </location>
</feature>
<feature type="transmembrane region" description="Helical" evidence="8">
    <location>
        <begin position="87"/>
        <end position="113"/>
    </location>
</feature>
<proteinExistence type="inferred from homology"/>
<dbReference type="OrthoDB" id="9800207at2"/>
<evidence type="ECO:0000256" key="4">
    <source>
        <dbReference type="ARBA" id="ARBA00022519"/>
    </source>
</evidence>
<dbReference type="InterPro" id="IPR051800">
    <property type="entry name" value="PqiA-PqiB_transport"/>
</dbReference>
<feature type="transmembrane region" description="Helical" evidence="8">
    <location>
        <begin position="340"/>
        <end position="360"/>
    </location>
</feature>
<comment type="caution">
    <text evidence="9">The sequence shown here is derived from an EMBL/GenBank/DDBJ whole genome shotgun (WGS) entry which is preliminary data.</text>
</comment>
<evidence type="ECO:0000256" key="3">
    <source>
        <dbReference type="ARBA" id="ARBA00022475"/>
    </source>
</evidence>
<evidence type="ECO:0000313" key="10">
    <source>
        <dbReference type="Proteomes" id="UP000031327"/>
    </source>
</evidence>
<dbReference type="EMBL" id="JWIC01000007">
    <property type="protein sequence ID" value="KID56452.1"/>
    <property type="molecule type" value="Genomic_DNA"/>
</dbReference>
<sequence length="402" mass="45027">MITACQHCDYLVSIAHMDKHQRAICPHCGNTLANCKIDYNQSINAFGLSSILFLLVSLHPHFISYAQHGLKQSISLIEAISLLATHFSALLAGLLAFTILVMPLAALILIMFAHSPFWRHLNPQHARIIVRALMLLKPLNLADIFLVAVLISAFKLTEFAEIDVGLGFWSYILFVLCFIETLSLLSKEQLWEREQITYCPDESTCAPRAQQQALKKCHVCGQLSNEHRCPRCTTKLKFRKSNSLEKSAAWMITAMILLIPALALPIMDTINLGLHTKATIYSGVEVMWHAGSYPVAILIFAASICIPIIKGVALFYLIYQVKVCSQPKLASKLYRALEFMGKWSMIDVFVVILLVSLVQLGTVLSVEPQSGIVFFTAMVLCQIISVNHFDPRLLWDNLNKNE</sequence>
<evidence type="ECO:0000256" key="5">
    <source>
        <dbReference type="ARBA" id="ARBA00022692"/>
    </source>
</evidence>
<evidence type="ECO:0000313" key="9">
    <source>
        <dbReference type="EMBL" id="KID56452.1"/>
    </source>
</evidence>
<keyword evidence="4" id="KW-0997">Cell inner membrane</keyword>
<comment type="subcellular location">
    <subcellularLocation>
        <location evidence="1">Cell inner membrane</location>
        <topology evidence="1">Multi-pass membrane protein</topology>
    </subcellularLocation>
</comment>
<feature type="transmembrane region" description="Helical" evidence="8">
    <location>
        <begin position="166"/>
        <end position="185"/>
    </location>
</feature>
<dbReference type="InterPro" id="IPR007498">
    <property type="entry name" value="PqiA-like"/>
</dbReference>
<dbReference type="PANTHER" id="PTHR30462:SF3">
    <property type="entry name" value="INTERMEMBRANE TRANSPORT PROTEIN PQIA"/>
    <property type="match status" value="1"/>
</dbReference>
<evidence type="ECO:0000256" key="7">
    <source>
        <dbReference type="ARBA" id="ARBA00023136"/>
    </source>
</evidence>
<feature type="transmembrane region" description="Helical" evidence="8">
    <location>
        <begin position="372"/>
        <end position="389"/>
    </location>
</feature>
<feature type="transmembrane region" description="Helical" evidence="8">
    <location>
        <begin position="46"/>
        <end position="67"/>
    </location>
</feature>
<organism evidence="9 10">
    <name type="scientific">Pseudoalteromonas luteoviolacea</name>
    <dbReference type="NCBI Taxonomy" id="43657"/>
    <lineage>
        <taxon>Bacteria</taxon>
        <taxon>Pseudomonadati</taxon>
        <taxon>Pseudomonadota</taxon>
        <taxon>Gammaproteobacteria</taxon>
        <taxon>Alteromonadales</taxon>
        <taxon>Pseudoalteromonadaceae</taxon>
        <taxon>Pseudoalteromonas</taxon>
    </lineage>
</organism>
<gene>
    <name evidence="9" type="ORF">JF50_15305</name>
</gene>
<reference evidence="9 10" key="1">
    <citation type="submission" date="2014-12" db="EMBL/GenBank/DDBJ databases">
        <title>Draft Genome Sequence of Pseudoalteromonas luteoviolacea HI1.</title>
        <authorList>
            <person name="Asahina A.Y."/>
            <person name="Hadfield M.G."/>
        </authorList>
    </citation>
    <scope>NUCLEOTIDE SEQUENCE [LARGE SCALE GENOMIC DNA]</scope>
    <source>
        <strain evidence="9 10">HI1</strain>
    </source>
</reference>
<dbReference type="NCBIfam" id="TIGR00155">
    <property type="entry name" value="pqiA_fam"/>
    <property type="match status" value="1"/>
</dbReference>
<accession>A0A0C1QN14</accession>
<protein>
    <submittedName>
        <fullName evidence="9">Paraquat-inducible protein</fullName>
    </submittedName>
</protein>
<dbReference type="InterPro" id="IPR005219">
    <property type="entry name" value="PqiA-like_proteobact"/>
</dbReference>
<comment type="similarity">
    <text evidence="2">Belongs to the PqiA family.</text>
</comment>
<keyword evidence="3" id="KW-1003">Cell membrane</keyword>
<feature type="transmembrane region" description="Helical" evidence="8">
    <location>
        <begin position="295"/>
        <end position="319"/>
    </location>
</feature>
<dbReference type="GO" id="GO:0005886">
    <property type="term" value="C:plasma membrane"/>
    <property type="evidence" value="ECO:0007669"/>
    <property type="project" value="UniProtKB-SubCell"/>
</dbReference>
<dbReference type="PANTHER" id="PTHR30462">
    <property type="entry name" value="INTERMEMBRANE TRANSPORT PROTEIN PQIB-RELATED"/>
    <property type="match status" value="1"/>
</dbReference>
<feature type="transmembrane region" description="Helical" evidence="8">
    <location>
        <begin position="247"/>
        <end position="267"/>
    </location>
</feature>
<dbReference type="Pfam" id="PF04403">
    <property type="entry name" value="PqiA"/>
    <property type="match status" value="2"/>
</dbReference>
<keyword evidence="6 8" id="KW-1133">Transmembrane helix</keyword>
<evidence type="ECO:0000256" key="2">
    <source>
        <dbReference type="ARBA" id="ARBA00007555"/>
    </source>
</evidence>
<name>A0A0C1QN14_9GAMM</name>
<keyword evidence="5 8" id="KW-0812">Transmembrane</keyword>
<dbReference type="Proteomes" id="UP000031327">
    <property type="component" value="Unassembled WGS sequence"/>
</dbReference>
<evidence type="ECO:0000256" key="8">
    <source>
        <dbReference type="SAM" id="Phobius"/>
    </source>
</evidence>
<evidence type="ECO:0000256" key="1">
    <source>
        <dbReference type="ARBA" id="ARBA00004429"/>
    </source>
</evidence>
<evidence type="ECO:0000256" key="6">
    <source>
        <dbReference type="ARBA" id="ARBA00022989"/>
    </source>
</evidence>